<name>A0A382N3P1_9ZZZZ</name>
<dbReference type="EMBL" id="UINC01097465">
    <property type="protein sequence ID" value="SVC55188.1"/>
    <property type="molecule type" value="Genomic_DNA"/>
</dbReference>
<gene>
    <name evidence="1" type="ORF">METZ01_LOCUS308042</name>
</gene>
<reference evidence="1" key="1">
    <citation type="submission" date="2018-05" db="EMBL/GenBank/DDBJ databases">
        <authorList>
            <person name="Lanie J.A."/>
            <person name="Ng W.-L."/>
            <person name="Kazmierczak K.M."/>
            <person name="Andrzejewski T.M."/>
            <person name="Davidsen T.M."/>
            <person name="Wayne K.J."/>
            <person name="Tettelin H."/>
            <person name="Glass J.I."/>
            <person name="Rusch D."/>
            <person name="Podicherti R."/>
            <person name="Tsui H.-C.T."/>
            <person name="Winkler M.E."/>
        </authorList>
    </citation>
    <scope>NUCLEOTIDE SEQUENCE</scope>
</reference>
<protein>
    <submittedName>
        <fullName evidence="1">Uncharacterized protein</fullName>
    </submittedName>
</protein>
<organism evidence="1">
    <name type="scientific">marine metagenome</name>
    <dbReference type="NCBI Taxonomy" id="408172"/>
    <lineage>
        <taxon>unclassified sequences</taxon>
        <taxon>metagenomes</taxon>
        <taxon>ecological metagenomes</taxon>
    </lineage>
</organism>
<dbReference type="AlphaFoldDB" id="A0A382N3P1"/>
<proteinExistence type="predicted"/>
<sequence length="58" mass="6594">MSFVDFLGAFGIIAPQSGQNLVPVFTECGGIWYFRDSDDEPHFLQNRSSYLSILVLYM</sequence>
<evidence type="ECO:0000313" key="1">
    <source>
        <dbReference type="EMBL" id="SVC55188.1"/>
    </source>
</evidence>
<accession>A0A382N3P1</accession>